<reference evidence="2" key="1">
    <citation type="submission" date="2021-06" db="EMBL/GenBank/DDBJ databases">
        <title>Comparative genomics, transcriptomics and evolutionary studies reveal genomic signatures of adaptation to plant cell wall in hemibiotrophic fungi.</title>
        <authorList>
            <consortium name="DOE Joint Genome Institute"/>
            <person name="Baroncelli R."/>
            <person name="Diaz J.F."/>
            <person name="Benocci T."/>
            <person name="Peng M."/>
            <person name="Battaglia E."/>
            <person name="Haridas S."/>
            <person name="Andreopoulos W."/>
            <person name="Labutti K."/>
            <person name="Pangilinan J."/>
            <person name="Floch G.L."/>
            <person name="Makela M.R."/>
            <person name="Henrissat B."/>
            <person name="Grigoriev I.V."/>
            <person name="Crouch J.A."/>
            <person name="De Vries R.P."/>
            <person name="Sukno S.A."/>
            <person name="Thon M.R."/>
        </authorList>
    </citation>
    <scope>NUCLEOTIDE SEQUENCE</scope>
    <source>
        <strain evidence="2">CBS 102054</strain>
    </source>
</reference>
<dbReference type="AlphaFoldDB" id="A0AAI9ZI65"/>
<accession>A0AAI9ZI65</accession>
<dbReference type="EMBL" id="JAHMHQ010000022">
    <property type="protein sequence ID" value="KAK1625025.1"/>
    <property type="molecule type" value="Genomic_DNA"/>
</dbReference>
<keyword evidence="3" id="KW-1185">Reference proteome</keyword>
<protein>
    <submittedName>
        <fullName evidence="2">Uncharacterized protein</fullName>
    </submittedName>
</protein>
<feature type="region of interest" description="Disordered" evidence="1">
    <location>
        <begin position="60"/>
        <end position="85"/>
    </location>
</feature>
<proteinExistence type="predicted"/>
<evidence type="ECO:0000256" key="1">
    <source>
        <dbReference type="SAM" id="MobiDB-lite"/>
    </source>
</evidence>
<evidence type="ECO:0000313" key="2">
    <source>
        <dbReference type="EMBL" id="KAK1625025.1"/>
    </source>
</evidence>
<gene>
    <name evidence="2" type="ORF">BDP81DRAFT_436971</name>
</gene>
<dbReference type="GeneID" id="85476047"/>
<name>A0AAI9ZI65_9PEZI</name>
<evidence type="ECO:0000313" key="3">
    <source>
        <dbReference type="Proteomes" id="UP001243989"/>
    </source>
</evidence>
<comment type="caution">
    <text evidence="2">The sequence shown here is derived from an EMBL/GenBank/DDBJ whole genome shotgun (WGS) entry which is preliminary data.</text>
</comment>
<dbReference type="Proteomes" id="UP001243989">
    <property type="component" value="Unassembled WGS sequence"/>
</dbReference>
<dbReference type="RefSeq" id="XP_060441020.1">
    <property type="nucleotide sequence ID" value="XM_060591185.1"/>
</dbReference>
<sequence>MVKAAVYLLRKHIPKQLSIDTAAREITIHSITSPRHAKPGSLASQVQTLSLSLSLRQGKGTAVESPVSDEPSFDEPATPQGRIHGNFSSVRQTAASPPIVLSPLFLPGGKPTGRQLVGLEELGYRMHDPYGTTIPPLSMSCLASCLPVSETPSRN</sequence>
<organism evidence="2 3">
    <name type="scientific">Colletotrichum phormii</name>
    <dbReference type="NCBI Taxonomy" id="359342"/>
    <lineage>
        <taxon>Eukaryota</taxon>
        <taxon>Fungi</taxon>
        <taxon>Dikarya</taxon>
        <taxon>Ascomycota</taxon>
        <taxon>Pezizomycotina</taxon>
        <taxon>Sordariomycetes</taxon>
        <taxon>Hypocreomycetidae</taxon>
        <taxon>Glomerellales</taxon>
        <taxon>Glomerellaceae</taxon>
        <taxon>Colletotrichum</taxon>
        <taxon>Colletotrichum acutatum species complex</taxon>
    </lineage>
</organism>